<dbReference type="PANTHER" id="PTHR43719:SF28">
    <property type="entry name" value="PEROXIDE STRESS-ACTIVATED HISTIDINE KINASE MAK1-RELATED"/>
    <property type="match status" value="1"/>
</dbReference>
<sequence>MLTRFMQKLSPPKLQHWYLYGLATFFISTLLLSFSLVIYSSDGSQATKQRIYEDSLWNSLQFQLQSYRFLNYLVQLDKNDLPLNGAAYAQYDLLMSRVDLLRNGEVGYLIRGLTGGRTVRLLNIITGELELISLNLSKIEEGDLSYLNDMTTRLKRLDNQVNEFTVLVSQGTNKYIARQRRALGDNLERVRILMVCFLASLFLLCFCIVKGLSVFRKNQKKNQQLVQEVQDIHDEKAKILALVVQETRPQIQALLGQPSSSAGKSNGSSPTFSTNVKESANELLHTINMFSDLVLMDAQKLNLVTTTESLQKNLDDYVHIFAHKLQPKGLKLVSYIDPALPSMINLDFKRIKEILLELLQNAISHTSKGSISIHVRPSSLAPPQNSNGGNRFAMLQIAIKDTGFGLENSLQKHLRSSPLTQNDQHSILQSDIGLGLSLCYQLVHLMGGDIHFSSEPNTGTEFWVDIPYETDQEHTEERETFVCSLQKRALIFTKDMHLAQFLRMQLGDLNIEAGYYSEGPHHEEEEIDLVIITEPDLISPETEASILQWQKNGALVLYDHLLELDAEHCPYLASAQSITFPLTQSQLNIRIRHFFQRS</sequence>
<organism evidence="7 8">
    <name type="scientific">Marinomonas arenicola</name>
    <dbReference type="NCBI Taxonomy" id="569601"/>
    <lineage>
        <taxon>Bacteria</taxon>
        <taxon>Pseudomonadati</taxon>
        <taxon>Pseudomonadota</taxon>
        <taxon>Gammaproteobacteria</taxon>
        <taxon>Oceanospirillales</taxon>
        <taxon>Oceanospirillaceae</taxon>
        <taxon>Marinomonas</taxon>
    </lineage>
</organism>
<protein>
    <recommendedName>
        <fullName evidence="2">histidine kinase</fullName>
        <ecNumber evidence="2">2.7.13.3</ecNumber>
    </recommendedName>
</protein>
<evidence type="ECO:0000256" key="4">
    <source>
        <dbReference type="SAM" id="MobiDB-lite"/>
    </source>
</evidence>
<feature type="compositionally biased region" description="Low complexity" evidence="4">
    <location>
        <begin position="259"/>
        <end position="269"/>
    </location>
</feature>
<gene>
    <name evidence="7" type="ORF">V6242_03950</name>
</gene>
<dbReference type="PANTHER" id="PTHR43719">
    <property type="entry name" value="TWO-COMPONENT HISTIDINE KINASE"/>
    <property type="match status" value="1"/>
</dbReference>
<evidence type="ECO:0000256" key="1">
    <source>
        <dbReference type="ARBA" id="ARBA00000085"/>
    </source>
</evidence>
<feature type="transmembrane region" description="Helical" evidence="5">
    <location>
        <begin position="17"/>
        <end position="39"/>
    </location>
</feature>
<dbReference type="InterPro" id="IPR036890">
    <property type="entry name" value="HATPase_C_sf"/>
</dbReference>
<dbReference type="InterPro" id="IPR003594">
    <property type="entry name" value="HATPase_dom"/>
</dbReference>
<feature type="domain" description="Histidine kinase" evidence="6">
    <location>
        <begin position="242"/>
        <end position="470"/>
    </location>
</feature>
<dbReference type="InterPro" id="IPR050956">
    <property type="entry name" value="2C_system_His_kinase"/>
</dbReference>
<keyword evidence="7" id="KW-0067">ATP-binding</keyword>
<evidence type="ECO:0000256" key="5">
    <source>
        <dbReference type="SAM" id="Phobius"/>
    </source>
</evidence>
<dbReference type="PRINTS" id="PR00344">
    <property type="entry name" value="BCTRLSENSOR"/>
</dbReference>
<dbReference type="RefSeq" id="WP_341566357.1">
    <property type="nucleotide sequence ID" value="NZ_JBAKAR010000002.1"/>
</dbReference>
<evidence type="ECO:0000313" key="7">
    <source>
        <dbReference type="EMBL" id="MEL0612285.1"/>
    </source>
</evidence>
<dbReference type="GO" id="GO:0005524">
    <property type="term" value="F:ATP binding"/>
    <property type="evidence" value="ECO:0007669"/>
    <property type="project" value="UniProtKB-KW"/>
</dbReference>
<evidence type="ECO:0000256" key="3">
    <source>
        <dbReference type="ARBA" id="ARBA00022553"/>
    </source>
</evidence>
<keyword evidence="3" id="KW-0597">Phosphoprotein</keyword>
<dbReference type="Pfam" id="PF02518">
    <property type="entry name" value="HATPase_c"/>
    <property type="match status" value="1"/>
</dbReference>
<keyword evidence="5" id="KW-0472">Membrane</keyword>
<dbReference type="Proteomes" id="UP001379949">
    <property type="component" value="Unassembled WGS sequence"/>
</dbReference>
<evidence type="ECO:0000313" key="8">
    <source>
        <dbReference type="Proteomes" id="UP001379949"/>
    </source>
</evidence>
<feature type="transmembrane region" description="Helical" evidence="5">
    <location>
        <begin position="190"/>
        <end position="215"/>
    </location>
</feature>
<keyword evidence="7" id="KW-0547">Nucleotide-binding</keyword>
<dbReference type="EC" id="2.7.13.3" evidence="2"/>
<evidence type="ECO:0000256" key="2">
    <source>
        <dbReference type="ARBA" id="ARBA00012438"/>
    </source>
</evidence>
<dbReference type="SMART" id="SM00387">
    <property type="entry name" value="HATPase_c"/>
    <property type="match status" value="1"/>
</dbReference>
<reference evidence="7 8" key="1">
    <citation type="submission" date="2024-02" db="EMBL/GenBank/DDBJ databases">
        <title>Bacteria isolated from the canopy kelp, Nereocystis luetkeana.</title>
        <authorList>
            <person name="Pfister C.A."/>
            <person name="Younker I.T."/>
            <person name="Light S.H."/>
        </authorList>
    </citation>
    <scope>NUCLEOTIDE SEQUENCE [LARGE SCALE GENOMIC DNA]</scope>
    <source>
        <strain evidence="7 8">TI.4.07</strain>
    </source>
</reference>
<accession>A0ABU9G3I7</accession>
<proteinExistence type="predicted"/>
<dbReference type="Gene3D" id="3.30.565.10">
    <property type="entry name" value="Histidine kinase-like ATPase, C-terminal domain"/>
    <property type="match status" value="1"/>
</dbReference>
<keyword evidence="5" id="KW-1133">Transmembrane helix</keyword>
<dbReference type="EMBL" id="JBAKAR010000002">
    <property type="protein sequence ID" value="MEL0612285.1"/>
    <property type="molecule type" value="Genomic_DNA"/>
</dbReference>
<comment type="caution">
    <text evidence="7">The sequence shown here is derived from an EMBL/GenBank/DDBJ whole genome shotgun (WGS) entry which is preliminary data.</text>
</comment>
<comment type="catalytic activity">
    <reaction evidence="1">
        <text>ATP + protein L-histidine = ADP + protein N-phospho-L-histidine.</text>
        <dbReference type="EC" id="2.7.13.3"/>
    </reaction>
</comment>
<keyword evidence="5" id="KW-0812">Transmembrane</keyword>
<name>A0ABU9G3I7_9GAMM</name>
<feature type="region of interest" description="Disordered" evidence="4">
    <location>
        <begin position="255"/>
        <end position="274"/>
    </location>
</feature>
<dbReference type="InterPro" id="IPR004358">
    <property type="entry name" value="Sig_transdc_His_kin-like_C"/>
</dbReference>
<dbReference type="PROSITE" id="PS50109">
    <property type="entry name" value="HIS_KIN"/>
    <property type="match status" value="1"/>
</dbReference>
<dbReference type="SUPFAM" id="SSF55874">
    <property type="entry name" value="ATPase domain of HSP90 chaperone/DNA topoisomerase II/histidine kinase"/>
    <property type="match status" value="1"/>
</dbReference>
<dbReference type="InterPro" id="IPR005467">
    <property type="entry name" value="His_kinase_dom"/>
</dbReference>
<keyword evidence="8" id="KW-1185">Reference proteome</keyword>
<evidence type="ECO:0000259" key="6">
    <source>
        <dbReference type="PROSITE" id="PS50109"/>
    </source>
</evidence>